<dbReference type="EMBL" id="JACASE010000014">
    <property type="protein sequence ID" value="KAF6410607.1"/>
    <property type="molecule type" value="Genomic_DNA"/>
</dbReference>
<dbReference type="Proteomes" id="UP000593571">
    <property type="component" value="Unassembled WGS sequence"/>
</dbReference>
<reference evidence="1 2" key="1">
    <citation type="journal article" date="2020" name="Nature">
        <title>Six reference-quality genomes reveal evolution of bat adaptations.</title>
        <authorList>
            <person name="Jebb D."/>
            <person name="Huang Z."/>
            <person name="Pippel M."/>
            <person name="Hughes G.M."/>
            <person name="Lavrichenko K."/>
            <person name="Devanna P."/>
            <person name="Winkler S."/>
            <person name="Jermiin L.S."/>
            <person name="Skirmuntt E.C."/>
            <person name="Katzourakis A."/>
            <person name="Burkitt-Gray L."/>
            <person name="Ray D.A."/>
            <person name="Sullivan K.A.M."/>
            <person name="Roscito J.G."/>
            <person name="Kirilenko B.M."/>
            <person name="Davalos L.M."/>
            <person name="Corthals A.P."/>
            <person name="Power M.L."/>
            <person name="Jones G."/>
            <person name="Ransome R.D."/>
            <person name="Dechmann D.K.N."/>
            <person name="Locatelli A.G."/>
            <person name="Puechmaille S.J."/>
            <person name="Fedrigo O."/>
            <person name="Jarvis E.D."/>
            <person name="Hiller M."/>
            <person name="Vernes S.C."/>
            <person name="Myers E.W."/>
            <person name="Teeling E.C."/>
        </authorList>
    </citation>
    <scope>NUCLEOTIDE SEQUENCE [LARGE SCALE GENOMIC DNA]</scope>
    <source>
        <strain evidence="1">MRouAeg1</strain>
        <tissue evidence="1">Muscle</tissue>
    </source>
</reference>
<dbReference type="AlphaFoldDB" id="A0A7J8CIF0"/>
<evidence type="ECO:0000313" key="2">
    <source>
        <dbReference type="Proteomes" id="UP000593571"/>
    </source>
</evidence>
<accession>A0A7J8CIF0</accession>
<protein>
    <submittedName>
        <fullName evidence="1">Uncharacterized protein</fullName>
    </submittedName>
</protein>
<sequence length="157" mass="16685">MSRDHKCTSRVRCVQRSWTFRVKCMSGMPHMPAAEGFTCQAGARVATCHMCMHARHAVTCAGGLHVSVSVSSPSRALGVVVSHRLSFSANCHVPSPQISPPTQPCTTHPHSKICVAASLSHPPTMLSSFPRGKSLPLQLALPSSSLPFPTLCLSSGD</sequence>
<proteinExistence type="predicted"/>
<organism evidence="1 2">
    <name type="scientific">Rousettus aegyptiacus</name>
    <name type="common">Egyptian fruit bat</name>
    <name type="synonym">Pteropus aegyptiacus</name>
    <dbReference type="NCBI Taxonomy" id="9407"/>
    <lineage>
        <taxon>Eukaryota</taxon>
        <taxon>Metazoa</taxon>
        <taxon>Chordata</taxon>
        <taxon>Craniata</taxon>
        <taxon>Vertebrata</taxon>
        <taxon>Euteleostomi</taxon>
        <taxon>Mammalia</taxon>
        <taxon>Eutheria</taxon>
        <taxon>Laurasiatheria</taxon>
        <taxon>Chiroptera</taxon>
        <taxon>Yinpterochiroptera</taxon>
        <taxon>Pteropodoidea</taxon>
        <taxon>Pteropodidae</taxon>
        <taxon>Rousettinae</taxon>
        <taxon>Rousettus</taxon>
    </lineage>
</organism>
<gene>
    <name evidence="1" type="ORF">HJG63_009095</name>
</gene>
<evidence type="ECO:0000313" key="1">
    <source>
        <dbReference type="EMBL" id="KAF6410607.1"/>
    </source>
</evidence>
<name>A0A7J8CIF0_ROUAE</name>
<keyword evidence="2" id="KW-1185">Reference proteome</keyword>
<comment type="caution">
    <text evidence="1">The sequence shown here is derived from an EMBL/GenBank/DDBJ whole genome shotgun (WGS) entry which is preliminary data.</text>
</comment>